<dbReference type="PANTHER" id="PTHR13495:SF0">
    <property type="entry name" value="PSME3-INTERACTING PROTEIN"/>
    <property type="match status" value="1"/>
</dbReference>
<dbReference type="InterPro" id="IPR019331">
    <property type="entry name" value="FAM192A/Fyv6_N"/>
</dbReference>
<dbReference type="Pfam" id="PF10187">
    <property type="entry name" value="FAM192A_Fyv6_N"/>
    <property type="match status" value="1"/>
</dbReference>
<dbReference type="OMA" id="GWKTMKQ"/>
<evidence type="ECO:0000259" key="4">
    <source>
        <dbReference type="Pfam" id="PF10187"/>
    </source>
</evidence>
<accession>C1N167</accession>
<comment type="subcellular location">
    <subcellularLocation>
        <location evidence="1">Nucleus</location>
    </subcellularLocation>
</comment>
<gene>
    <name evidence="5" type="ORF">MICPUCDRAFT_51281</name>
</gene>
<feature type="region of interest" description="Disordered" evidence="3">
    <location>
        <begin position="129"/>
        <end position="148"/>
    </location>
</feature>
<evidence type="ECO:0000313" key="6">
    <source>
        <dbReference type="Proteomes" id="UP000001876"/>
    </source>
</evidence>
<dbReference type="EMBL" id="GG663744">
    <property type="protein sequence ID" value="EEH54388.1"/>
    <property type="molecule type" value="Genomic_DNA"/>
</dbReference>
<dbReference type="GeneID" id="9686956"/>
<organism evidence="6">
    <name type="scientific">Micromonas pusilla (strain CCMP1545)</name>
    <name type="common">Picoplanktonic green alga</name>
    <dbReference type="NCBI Taxonomy" id="564608"/>
    <lineage>
        <taxon>Eukaryota</taxon>
        <taxon>Viridiplantae</taxon>
        <taxon>Chlorophyta</taxon>
        <taxon>Mamiellophyceae</taxon>
        <taxon>Mamiellales</taxon>
        <taxon>Mamiellaceae</taxon>
        <taxon>Micromonas</taxon>
    </lineage>
</organism>
<dbReference type="PANTHER" id="PTHR13495">
    <property type="entry name" value="NEFA-INTERACTING NUCLEAR PROTEIN NIP30"/>
    <property type="match status" value="1"/>
</dbReference>
<protein>
    <submittedName>
        <fullName evidence="5">Predicted protein</fullName>
    </submittedName>
</protein>
<dbReference type="STRING" id="564608.C1N167"/>
<proteinExistence type="predicted"/>
<dbReference type="eggNOG" id="KOG4036">
    <property type="taxonomic scope" value="Eukaryota"/>
</dbReference>
<evidence type="ECO:0000256" key="2">
    <source>
        <dbReference type="ARBA" id="ARBA00023242"/>
    </source>
</evidence>
<dbReference type="AlphaFoldDB" id="C1N167"/>
<dbReference type="Proteomes" id="UP000001876">
    <property type="component" value="Unassembled WGS sequence"/>
</dbReference>
<name>C1N167_MICPC</name>
<evidence type="ECO:0000313" key="5">
    <source>
        <dbReference type="EMBL" id="EEH54388.1"/>
    </source>
</evidence>
<dbReference type="InterPro" id="IPR039845">
    <property type="entry name" value="FAM192A"/>
</dbReference>
<keyword evidence="2" id="KW-0539">Nucleus</keyword>
<dbReference type="RefSeq" id="XP_003061758.1">
    <property type="nucleotide sequence ID" value="XM_003061712.1"/>
</dbReference>
<dbReference type="OrthoDB" id="75807at2759"/>
<keyword evidence="6" id="KW-1185">Reference proteome</keyword>
<sequence>MERDDSVPMVRIEQPERVYDREKILGRDAASVFPSMAQEEAEKVVSATQAIVGSMNFVTETELMEIKAKRGGALRPEDGTMEADKTLWAVLQEAKDAKQEAFEEGWKTMKQGVYKPLDDEEAEFIDEVETRKRSEERRAEEREKSEVDAFKAAREAQVIRKAKPPPAAAAAGGVKRASELAGGLGASKKPRAPGGVVVVKAKPKLSVVAKGEPKAAAAEAEATAAEVRLLPIRPRSRGARRSLRTFPVVTLHPRFPFNV</sequence>
<reference evidence="5 6" key="1">
    <citation type="journal article" date="2009" name="Science">
        <title>Green evolution and dynamic adaptations revealed by genomes of the marine picoeukaryotes Micromonas.</title>
        <authorList>
            <person name="Worden A.Z."/>
            <person name="Lee J.H."/>
            <person name="Mock T."/>
            <person name="Rouze P."/>
            <person name="Simmons M.P."/>
            <person name="Aerts A.L."/>
            <person name="Allen A.E."/>
            <person name="Cuvelier M.L."/>
            <person name="Derelle E."/>
            <person name="Everett M.V."/>
            <person name="Foulon E."/>
            <person name="Grimwood J."/>
            <person name="Gundlach H."/>
            <person name="Henrissat B."/>
            <person name="Napoli C."/>
            <person name="McDonald S.M."/>
            <person name="Parker M.S."/>
            <person name="Rombauts S."/>
            <person name="Salamov A."/>
            <person name="Von Dassow P."/>
            <person name="Badger J.H."/>
            <person name="Coutinho P.M."/>
            <person name="Demir E."/>
            <person name="Dubchak I."/>
            <person name="Gentemann C."/>
            <person name="Eikrem W."/>
            <person name="Gready J.E."/>
            <person name="John U."/>
            <person name="Lanier W."/>
            <person name="Lindquist E.A."/>
            <person name="Lucas S."/>
            <person name="Mayer K.F."/>
            <person name="Moreau H."/>
            <person name="Not F."/>
            <person name="Otillar R."/>
            <person name="Panaud O."/>
            <person name="Pangilinan J."/>
            <person name="Paulsen I."/>
            <person name="Piegu B."/>
            <person name="Poliakov A."/>
            <person name="Robbens S."/>
            <person name="Schmutz J."/>
            <person name="Toulza E."/>
            <person name="Wyss T."/>
            <person name="Zelensky A."/>
            <person name="Zhou K."/>
            <person name="Armbrust E.V."/>
            <person name="Bhattacharya D."/>
            <person name="Goodenough U.W."/>
            <person name="Van de Peer Y."/>
            <person name="Grigoriev I.V."/>
        </authorList>
    </citation>
    <scope>NUCLEOTIDE SEQUENCE [LARGE SCALE GENOMIC DNA]</scope>
    <source>
        <strain evidence="5 6">CCMP1545</strain>
    </source>
</reference>
<evidence type="ECO:0000256" key="3">
    <source>
        <dbReference type="SAM" id="MobiDB-lite"/>
    </source>
</evidence>
<dbReference type="KEGG" id="mpp:MICPUCDRAFT_51281"/>
<feature type="domain" description="FAM192A/Fyv6 N-terminal" evidence="4">
    <location>
        <begin position="73"/>
        <end position="151"/>
    </location>
</feature>
<evidence type="ECO:0000256" key="1">
    <source>
        <dbReference type="ARBA" id="ARBA00004123"/>
    </source>
</evidence>
<dbReference type="GO" id="GO:0005634">
    <property type="term" value="C:nucleus"/>
    <property type="evidence" value="ECO:0007669"/>
    <property type="project" value="UniProtKB-SubCell"/>
</dbReference>